<reference evidence="2" key="1">
    <citation type="submission" date="2021-02" db="EMBL/GenBank/DDBJ databases">
        <title>Metagenome analyses of Stigonema ocellatum DSM 106950, Chlorogloea purpurea SAG 13.99 and Gomphosphaeria aponina DSM 107014.</title>
        <authorList>
            <person name="Marter P."/>
            <person name="Huang S."/>
        </authorList>
    </citation>
    <scope>NUCLEOTIDE SEQUENCE</scope>
    <source>
        <strain evidence="2">JP213</strain>
    </source>
</reference>
<dbReference type="Pfam" id="PF05685">
    <property type="entry name" value="Uma2"/>
    <property type="match status" value="1"/>
</dbReference>
<name>A0A941GPT2_9CHRO</name>
<dbReference type="PANTHER" id="PTHR47152">
    <property type="entry name" value="SLR2084 PROTEIN-RELATED"/>
    <property type="match status" value="1"/>
</dbReference>
<organism evidence="2 3">
    <name type="scientific">Gomphosphaeria aponina SAG 52.96 = DSM 107014</name>
    <dbReference type="NCBI Taxonomy" id="1521640"/>
    <lineage>
        <taxon>Bacteria</taxon>
        <taxon>Bacillati</taxon>
        <taxon>Cyanobacteriota</taxon>
        <taxon>Cyanophyceae</taxon>
        <taxon>Oscillatoriophycideae</taxon>
        <taxon>Chroococcales</taxon>
        <taxon>Gomphosphaeriaceae</taxon>
        <taxon>Gomphosphaeria</taxon>
    </lineage>
</organism>
<dbReference type="InterPro" id="IPR012296">
    <property type="entry name" value="Nuclease_put_TT1808"/>
</dbReference>
<proteinExistence type="predicted"/>
<gene>
    <name evidence="2" type="ORF">DSM107014_09425</name>
</gene>
<dbReference type="EMBL" id="JADQBC010000055">
    <property type="protein sequence ID" value="MBR8828099.1"/>
    <property type="molecule type" value="Genomic_DNA"/>
</dbReference>
<dbReference type="CDD" id="cd06260">
    <property type="entry name" value="DUF820-like"/>
    <property type="match status" value="1"/>
</dbReference>
<dbReference type="AlphaFoldDB" id="A0A941GPT2"/>
<dbReference type="GO" id="GO:0004519">
    <property type="term" value="F:endonuclease activity"/>
    <property type="evidence" value="ECO:0007669"/>
    <property type="project" value="UniProtKB-KW"/>
</dbReference>
<dbReference type="PANTHER" id="PTHR47152:SF2">
    <property type="entry name" value="SLR2084 PROTEIN"/>
    <property type="match status" value="1"/>
</dbReference>
<dbReference type="InterPro" id="IPR011335">
    <property type="entry name" value="Restrct_endonuc-II-like"/>
</dbReference>
<keyword evidence="2" id="KW-0255">Endonuclease</keyword>
<dbReference type="InterPro" id="IPR008538">
    <property type="entry name" value="Uma2"/>
</dbReference>
<keyword evidence="2" id="KW-0378">Hydrolase</keyword>
<evidence type="ECO:0000313" key="3">
    <source>
        <dbReference type="Proteomes" id="UP000767446"/>
    </source>
</evidence>
<keyword evidence="2" id="KW-0540">Nuclease</keyword>
<dbReference type="Gene3D" id="3.90.1570.10">
    <property type="entry name" value="tt1808, chain A"/>
    <property type="match status" value="1"/>
</dbReference>
<evidence type="ECO:0000313" key="2">
    <source>
        <dbReference type="EMBL" id="MBR8828099.1"/>
    </source>
</evidence>
<comment type="caution">
    <text evidence="2">The sequence shown here is derived from an EMBL/GenBank/DDBJ whole genome shotgun (WGS) entry which is preliminary data.</text>
</comment>
<sequence length="217" mass="24588">MTRAIALGLAQPLPTNITILRGIHWNTYQNLVRDLESQPGMRLTYDAGILELLMPLPPHERYKKLLGRFVEVMTEELAIEICSLGSTTWSREDLKKGLEPDECYYIQNELVVRGKDAIDLTIEPPPDLAIEVDSTSSSMNRMGIYAALGVPEVWRFDGEILTILSLVNGDYQPSEVSLVLPMFGVGVLMQFLELSLRMGETSLMRHVRQWVREQLVK</sequence>
<feature type="domain" description="Putative restriction endonuclease" evidence="1">
    <location>
        <begin position="34"/>
        <end position="176"/>
    </location>
</feature>
<evidence type="ECO:0000259" key="1">
    <source>
        <dbReference type="Pfam" id="PF05685"/>
    </source>
</evidence>
<accession>A0A941GPT2</accession>
<dbReference type="Proteomes" id="UP000767446">
    <property type="component" value="Unassembled WGS sequence"/>
</dbReference>
<dbReference type="SUPFAM" id="SSF52980">
    <property type="entry name" value="Restriction endonuclease-like"/>
    <property type="match status" value="1"/>
</dbReference>
<protein>
    <submittedName>
        <fullName evidence="2">Uma2 family endonuclease</fullName>
    </submittedName>
</protein>